<comment type="subcellular location">
    <subcellularLocation>
        <location evidence="1 7">Cell membrane</location>
        <topology evidence="1 7">Multi-pass membrane protein</topology>
    </subcellularLocation>
</comment>
<dbReference type="CDD" id="cd06261">
    <property type="entry name" value="TM_PBP2"/>
    <property type="match status" value="1"/>
</dbReference>
<feature type="transmembrane region" description="Helical" evidence="7">
    <location>
        <begin position="20"/>
        <end position="38"/>
    </location>
</feature>
<dbReference type="InterPro" id="IPR035906">
    <property type="entry name" value="MetI-like_sf"/>
</dbReference>
<reference evidence="9" key="1">
    <citation type="submission" date="2022-05" db="EMBL/GenBank/DDBJ databases">
        <title>Jatrophihabitans sp. SB3-54 whole genome sequence.</title>
        <authorList>
            <person name="Suh M.K."/>
            <person name="Eom M.K."/>
            <person name="Kim J.S."/>
            <person name="Kim H.S."/>
            <person name="Do H.E."/>
            <person name="Shin Y.K."/>
            <person name="Lee J.-S."/>
        </authorList>
    </citation>
    <scope>NUCLEOTIDE SEQUENCE</scope>
    <source>
        <strain evidence="9">SB3-54</strain>
    </source>
</reference>
<keyword evidence="6 7" id="KW-0472">Membrane</keyword>
<dbReference type="PANTHER" id="PTHR43227:SF8">
    <property type="entry name" value="DIACETYLCHITOBIOSE UPTAKE SYSTEM PERMEASE PROTEIN DASB"/>
    <property type="match status" value="1"/>
</dbReference>
<keyword evidence="4 7" id="KW-0812">Transmembrane</keyword>
<sequence>MTADRPGRVGGLRATGLPYLLILPAVLIVVAVAGWPLVKIVVLSLSKQESSKFALFHHRGSTPFVGLDNYTAVLTDSNFWTVVIRTVVFTAVNVVISLLLGMAFAILMNRVSNWARLLLTAVLLFVWAVPSTVSSQVFYWMFNNQFGVVNYLLGKLPGVHLQGHDWFADPVQGLAVVSVVVIWGALPLLAISLHAGLTQVPPDVLEAARVDGASSWQSFRNVTLPYLRPLLIIMTTLSIIWDFGVFNQIFFMRNGHPEPGYQTIGVYMYAEGVGSSRYNVGSTIAILMMVAVFAMMAVYIRQLIRMGDTE</sequence>
<feature type="transmembrane region" description="Helical" evidence="7">
    <location>
        <begin position="230"/>
        <end position="251"/>
    </location>
</feature>
<feature type="domain" description="ABC transmembrane type-1" evidence="8">
    <location>
        <begin position="83"/>
        <end position="299"/>
    </location>
</feature>
<name>A0ABY7K6F2_9ACTN</name>
<evidence type="ECO:0000256" key="2">
    <source>
        <dbReference type="ARBA" id="ARBA00022448"/>
    </source>
</evidence>
<feature type="transmembrane region" description="Helical" evidence="7">
    <location>
        <begin position="171"/>
        <end position="191"/>
    </location>
</feature>
<keyword evidence="10" id="KW-1185">Reference proteome</keyword>
<dbReference type="SUPFAM" id="SSF161098">
    <property type="entry name" value="MetI-like"/>
    <property type="match status" value="1"/>
</dbReference>
<organism evidence="9 10">
    <name type="scientific">Jatrophihabitans cynanchi</name>
    <dbReference type="NCBI Taxonomy" id="2944128"/>
    <lineage>
        <taxon>Bacteria</taxon>
        <taxon>Bacillati</taxon>
        <taxon>Actinomycetota</taxon>
        <taxon>Actinomycetes</taxon>
        <taxon>Jatrophihabitantales</taxon>
        <taxon>Jatrophihabitantaceae</taxon>
        <taxon>Jatrophihabitans</taxon>
    </lineage>
</organism>
<keyword evidence="3" id="KW-1003">Cell membrane</keyword>
<feature type="transmembrane region" description="Helical" evidence="7">
    <location>
        <begin position="278"/>
        <end position="300"/>
    </location>
</feature>
<evidence type="ECO:0000256" key="3">
    <source>
        <dbReference type="ARBA" id="ARBA00022475"/>
    </source>
</evidence>
<comment type="similarity">
    <text evidence="7">Belongs to the binding-protein-dependent transport system permease family.</text>
</comment>
<evidence type="ECO:0000259" key="8">
    <source>
        <dbReference type="PROSITE" id="PS50928"/>
    </source>
</evidence>
<keyword evidence="2 7" id="KW-0813">Transport</keyword>
<dbReference type="Pfam" id="PF00528">
    <property type="entry name" value="BPD_transp_1"/>
    <property type="match status" value="1"/>
</dbReference>
<dbReference type="PANTHER" id="PTHR43227">
    <property type="entry name" value="BLL4140 PROTEIN"/>
    <property type="match status" value="1"/>
</dbReference>
<dbReference type="RefSeq" id="WP_269445387.1">
    <property type="nucleotide sequence ID" value="NZ_CP097463.1"/>
</dbReference>
<feature type="transmembrane region" description="Helical" evidence="7">
    <location>
        <begin position="117"/>
        <end position="142"/>
    </location>
</feature>
<gene>
    <name evidence="9" type="ORF">M6B22_08795</name>
</gene>
<evidence type="ECO:0000313" key="9">
    <source>
        <dbReference type="EMBL" id="WAX58846.1"/>
    </source>
</evidence>
<dbReference type="Proteomes" id="UP001164693">
    <property type="component" value="Chromosome"/>
</dbReference>
<evidence type="ECO:0000256" key="7">
    <source>
        <dbReference type="RuleBase" id="RU363032"/>
    </source>
</evidence>
<protein>
    <submittedName>
        <fullName evidence="9">Sugar ABC transporter permease</fullName>
    </submittedName>
</protein>
<dbReference type="InterPro" id="IPR050809">
    <property type="entry name" value="UgpAE/MalFG_permease"/>
</dbReference>
<dbReference type="EMBL" id="CP097463">
    <property type="protein sequence ID" value="WAX58846.1"/>
    <property type="molecule type" value="Genomic_DNA"/>
</dbReference>
<dbReference type="InterPro" id="IPR000515">
    <property type="entry name" value="MetI-like"/>
</dbReference>
<evidence type="ECO:0000256" key="4">
    <source>
        <dbReference type="ARBA" id="ARBA00022692"/>
    </source>
</evidence>
<evidence type="ECO:0000313" key="10">
    <source>
        <dbReference type="Proteomes" id="UP001164693"/>
    </source>
</evidence>
<dbReference type="PROSITE" id="PS50928">
    <property type="entry name" value="ABC_TM1"/>
    <property type="match status" value="1"/>
</dbReference>
<evidence type="ECO:0000256" key="5">
    <source>
        <dbReference type="ARBA" id="ARBA00022989"/>
    </source>
</evidence>
<accession>A0ABY7K6F2</accession>
<keyword evidence="5 7" id="KW-1133">Transmembrane helix</keyword>
<evidence type="ECO:0000256" key="1">
    <source>
        <dbReference type="ARBA" id="ARBA00004651"/>
    </source>
</evidence>
<dbReference type="Gene3D" id="1.10.3720.10">
    <property type="entry name" value="MetI-like"/>
    <property type="match status" value="1"/>
</dbReference>
<feature type="transmembrane region" description="Helical" evidence="7">
    <location>
        <begin position="82"/>
        <end position="105"/>
    </location>
</feature>
<evidence type="ECO:0000256" key="6">
    <source>
        <dbReference type="ARBA" id="ARBA00023136"/>
    </source>
</evidence>
<proteinExistence type="inferred from homology"/>